<dbReference type="Proteomes" id="UP000011885">
    <property type="component" value="Unassembled WGS sequence"/>
</dbReference>
<evidence type="ECO:0000313" key="1">
    <source>
        <dbReference type="EMBL" id="EMI56986.1"/>
    </source>
</evidence>
<proteinExistence type="predicted"/>
<dbReference type="OrthoDB" id="9782128at2"/>
<dbReference type="EMBL" id="ANOH01000116">
    <property type="protein sequence ID" value="EMI56986.1"/>
    <property type="molecule type" value="Genomic_DNA"/>
</dbReference>
<gene>
    <name evidence="1" type="ORF">RSSM_01585</name>
</gene>
<organism evidence="1 2">
    <name type="scientific">Rhodopirellula sallentina SM41</name>
    <dbReference type="NCBI Taxonomy" id="1263870"/>
    <lineage>
        <taxon>Bacteria</taxon>
        <taxon>Pseudomonadati</taxon>
        <taxon>Planctomycetota</taxon>
        <taxon>Planctomycetia</taxon>
        <taxon>Pirellulales</taxon>
        <taxon>Pirellulaceae</taxon>
        <taxon>Rhodopirellula</taxon>
    </lineage>
</organism>
<protein>
    <submittedName>
        <fullName evidence="1">Phosphoglycerate mutase domain protein</fullName>
    </submittedName>
</protein>
<dbReference type="SUPFAM" id="SSF53254">
    <property type="entry name" value="Phosphoglycerate mutase-like"/>
    <property type="match status" value="1"/>
</dbReference>
<dbReference type="CDD" id="cd07067">
    <property type="entry name" value="HP_PGM_like"/>
    <property type="match status" value="1"/>
</dbReference>
<dbReference type="GO" id="GO:0016791">
    <property type="term" value="F:phosphatase activity"/>
    <property type="evidence" value="ECO:0007669"/>
    <property type="project" value="TreeGrafter"/>
</dbReference>
<dbReference type="RefSeq" id="WP_008676095.1">
    <property type="nucleotide sequence ID" value="NZ_ANOH01000116.1"/>
</dbReference>
<sequence>MNATDTFELLLIRHAESANNAKPVYERVCDPPITPRGRLQADHLADWMRSISLDVLVTSPFRRTLETSYPILKRRACPVQVWHDVFEKGGCYHGHEESSFVGAEGMNRRQIERFFQPQRQLAGVVAGEGTAGQQPESETIVEESLGDEFSLNIDDEIGDGGWWACRPREQIEQMEERAKKVACRLVETFGGTRQRVALVIHADFKRELLRVLLKDILCLDSVGAIANTSVSVLRGCSEGNWQLSSLNSVTHLPSRLITGREF</sequence>
<dbReference type="PANTHER" id="PTHR48100">
    <property type="entry name" value="BROAD-SPECIFICITY PHOSPHATASE YOR283W-RELATED"/>
    <property type="match status" value="1"/>
</dbReference>
<dbReference type="InterPro" id="IPR029033">
    <property type="entry name" value="His_PPase_superfam"/>
</dbReference>
<dbReference type="GO" id="GO:0005737">
    <property type="term" value="C:cytoplasm"/>
    <property type="evidence" value="ECO:0007669"/>
    <property type="project" value="TreeGrafter"/>
</dbReference>
<accession>M5UGL6</accession>
<name>M5UGL6_9BACT</name>
<dbReference type="PANTHER" id="PTHR48100:SF1">
    <property type="entry name" value="HISTIDINE PHOSPHATASE FAMILY PROTEIN-RELATED"/>
    <property type="match status" value="1"/>
</dbReference>
<comment type="caution">
    <text evidence="1">The sequence shown here is derived from an EMBL/GenBank/DDBJ whole genome shotgun (WGS) entry which is preliminary data.</text>
</comment>
<keyword evidence="2" id="KW-1185">Reference proteome</keyword>
<dbReference type="InterPro" id="IPR050275">
    <property type="entry name" value="PGM_Phosphatase"/>
</dbReference>
<evidence type="ECO:0000313" key="2">
    <source>
        <dbReference type="Proteomes" id="UP000011885"/>
    </source>
</evidence>
<dbReference type="SMART" id="SM00855">
    <property type="entry name" value="PGAM"/>
    <property type="match status" value="1"/>
</dbReference>
<dbReference type="Pfam" id="PF00300">
    <property type="entry name" value="His_Phos_1"/>
    <property type="match status" value="2"/>
</dbReference>
<dbReference type="PATRIC" id="fig|1263870.3.peg.1696"/>
<dbReference type="InterPro" id="IPR013078">
    <property type="entry name" value="His_Pase_superF_clade-1"/>
</dbReference>
<reference evidence="1 2" key="1">
    <citation type="journal article" date="2013" name="Mar. Genomics">
        <title>Expression of sulfatases in Rhodopirellula baltica and the diversity of sulfatases in the genus Rhodopirellula.</title>
        <authorList>
            <person name="Wegner C.E."/>
            <person name="Richter-Heitmann T."/>
            <person name="Klindworth A."/>
            <person name="Klockow C."/>
            <person name="Richter M."/>
            <person name="Achstetter T."/>
            <person name="Glockner F.O."/>
            <person name="Harder J."/>
        </authorList>
    </citation>
    <scope>NUCLEOTIDE SEQUENCE [LARGE SCALE GENOMIC DNA]</scope>
    <source>
        <strain evidence="1 2">SM41</strain>
    </source>
</reference>
<dbReference type="Gene3D" id="3.40.50.1240">
    <property type="entry name" value="Phosphoglycerate mutase-like"/>
    <property type="match status" value="1"/>
</dbReference>
<dbReference type="AlphaFoldDB" id="M5UGL6"/>